<gene>
    <name evidence="7" type="ORF">EVEC_LOCUS1992</name>
</gene>
<evidence type="ECO:0000256" key="6">
    <source>
        <dbReference type="ARBA" id="ARBA00029734"/>
    </source>
</evidence>
<protein>
    <recommendedName>
        <fullName evidence="4">ribose-5-phosphate isomerase</fullName>
        <ecNumber evidence="4">5.3.1.6</ecNumber>
    </recommendedName>
    <alternativeName>
        <fullName evidence="6">Phosphoriboisomerase</fullName>
    </alternativeName>
</protein>
<dbReference type="PANTHER" id="PTHR11934:SF0">
    <property type="entry name" value="RIBOSE-5-PHOSPHATE ISOMERASE"/>
    <property type="match status" value="1"/>
</dbReference>
<dbReference type="GO" id="GO:0004751">
    <property type="term" value="F:ribose-5-phosphate isomerase activity"/>
    <property type="evidence" value="ECO:0007669"/>
    <property type="project" value="UniProtKB-EC"/>
</dbReference>
<dbReference type="GO" id="GO:0009052">
    <property type="term" value="P:pentose-phosphate shunt, non-oxidative branch"/>
    <property type="evidence" value="ECO:0007669"/>
    <property type="project" value="InterPro"/>
</dbReference>
<dbReference type="PANTHER" id="PTHR11934">
    <property type="entry name" value="RIBOSE-5-PHOSPHATE ISOMERASE"/>
    <property type="match status" value="1"/>
</dbReference>
<dbReference type="STRING" id="51028.A0A0N4UXL6"/>
<reference evidence="9" key="1">
    <citation type="submission" date="2017-02" db="UniProtKB">
        <authorList>
            <consortium name="WormBaseParasite"/>
        </authorList>
    </citation>
    <scope>IDENTIFICATION</scope>
</reference>
<dbReference type="Gene3D" id="3.30.70.260">
    <property type="match status" value="1"/>
</dbReference>
<comment type="pathway">
    <text evidence="2">Carbohydrate degradation; pentose phosphate pathway; D-ribose 5-phosphate from D-ribulose 5-phosphate (non-oxidative stage): step 1/1.</text>
</comment>
<evidence type="ECO:0000313" key="9">
    <source>
        <dbReference type="WBParaSite" id="EVEC_0000228401-mRNA-1"/>
    </source>
</evidence>
<evidence type="ECO:0000256" key="4">
    <source>
        <dbReference type="ARBA" id="ARBA00011959"/>
    </source>
</evidence>
<organism evidence="9">
    <name type="scientific">Enterobius vermicularis</name>
    <name type="common">Human pinworm</name>
    <dbReference type="NCBI Taxonomy" id="51028"/>
    <lineage>
        <taxon>Eukaryota</taxon>
        <taxon>Metazoa</taxon>
        <taxon>Ecdysozoa</taxon>
        <taxon>Nematoda</taxon>
        <taxon>Chromadorea</taxon>
        <taxon>Rhabditida</taxon>
        <taxon>Spirurina</taxon>
        <taxon>Oxyuridomorpha</taxon>
        <taxon>Oxyuroidea</taxon>
        <taxon>Oxyuridae</taxon>
        <taxon>Enterobius</taxon>
    </lineage>
</organism>
<dbReference type="WBParaSite" id="EVEC_0000228401-mRNA-1">
    <property type="protein sequence ID" value="EVEC_0000228401-mRNA-1"/>
    <property type="gene ID" value="EVEC_0000228401"/>
</dbReference>
<dbReference type="SUPFAM" id="SSF100950">
    <property type="entry name" value="NagB/RpiA/CoA transferase-like"/>
    <property type="match status" value="1"/>
</dbReference>
<keyword evidence="8" id="KW-1185">Reference proteome</keyword>
<dbReference type="InterPro" id="IPR037171">
    <property type="entry name" value="NagB/RpiA_transferase-like"/>
</dbReference>
<dbReference type="GO" id="GO:0006014">
    <property type="term" value="P:D-ribose metabolic process"/>
    <property type="evidence" value="ECO:0007669"/>
    <property type="project" value="TreeGrafter"/>
</dbReference>
<evidence type="ECO:0000256" key="2">
    <source>
        <dbReference type="ARBA" id="ARBA00004988"/>
    </source>
</evidence>
<evidence type="ECO:0000256" key="5">
    <source>
        <dbReference type="ARBA" id="ARBA00023235"/>
    </source>
</evidence>
<dbReference type="EC" id="5.3.1.6" evidence="4"/>
<sequence length="244" mass="26745">MDVAKRAAAYAASREYIRSGCRLGVGTGTTSKFVVEYIKEQIQSGTLTDIKCVPSSYMTRMWLVEAGINVTSFEETPELDVYIDGADEIDNNLNCIKGGCGCLVRERIVQSTTKNFIIIVDSSKLSKTLGEKCATVPIEVVPFGYVPVMNRIMKQEGGTCSLRICDVKGVEKFGPVITDNNNYLLDWHFPKGKFITTDDLLKLHERISCISGVVDTGFFIGVADKVFIGSAEGSVTEILGSRKQ</sequence>
<dbReference type="AlphaFoldDB" id="A0A0N4UXL6"/>
<keyword evidence="5" id="KW-0413">Isomerase</keyword>
<dbReference type="OrthoDB" id="1555531at2759"/>
<comment type="catalytic activity">
    <reaction evidence="1">
        <text>aldehydo-D-ribose 5-phosphate = D-ribulose 5-phosphate</text>
        <dbReference type="Rhea" id="RHEA:14657"/>
        <dbReference type="ChEBI" id="CHEBI:58121"/>
        <dbReference type="ChEBI" id="CHEBI:58273"/>
        <dbReference type="EC" id="5.3.1.6"/>
    </reaction>
</comment>
<dbReference type="SUPFAM" id="SSF75445">
    <property type="entry name" value="D-ribose-5-phosphate isomerase (RpiA), lid domain"/>
    <property type="match status" value="1"/>
</dbReference>
<comment type="similarity">
    <text evidence="3">Belongs to the ribose 5-phosphate isomerase family.</text>
</comment>
<evidence type="ECO:0000313" key="7">
    <source>
        <dbReference type="EMBL" id="VDD86849.1"/>
    </source>
</evidence>
<dbReference type="InterPro" id="IPR004788">
    <property type="entry name" value="Ribose5P_isomerase_type_A"/>
</dbReference>
<dbReference type="UniPathway" id="UPA00115">
    <property type="reaction ID" value="UER00412"/>
</dbReference>
<name>A0A0N4UXL6_ENTVE</name>
<dbReference type="EMBL" id="UXUI01007301">
    <property type="protein sequence ID" value="VDD86849.1"/>
    <property type="molecule type" value="Genomic_DNA"/>
</dbReference>
<dbReference type="FunFam" id="3.40.50.1360:FF:000001">
    <property type="entry name" value="Ribose-5-phosphate isomerase A"/>
    <property type="match status" value="1"/>
</dbReference>
<dbReference type="Gene3D" id="3.40.50.1360">
    <property type="match status" value="1"/>
</dbReference>
<reference evidence="7 8" key="2">
    <citation type="submission" date="2018-10" db="EMBL/GenBank/DDBJ databases">
        <authorList>
            <consortium name="Pathogen Informatics"/>
        </authorList>
    </citation>
    <scope>NUCLEOTIDE SEQUENCE [LARGE SCALE GENOMIC DNA]</scope>
</reference>
<evidence type="ECO:0000256" key="1">
    <source>
        <dbReference type="ARBA" id="ARBA00001713"/>
    </source>
</evidence>
<dbReference type="NCBIfam" id="TIGR00021">
    <property type="entry name" value="rpiA"/>
    <property type="match status" value="1"/>
</dbReference>
<dbReference type="Proteomes" id="UP000274131">
    <property type="component" value="Unassembled WGS sequence"/>
</dbReference>
<dbReference type="NCBIfam" id="NF001924">
    <property type="entry name" value="PRK00702.1"/>
    <property type="match status" value="1"/>
</dbReference>
<dbReference type="Pfam" id="PF06026">
    <property type="entry name" value="Rib_5-P_isom_A"/>
    <property type="match status" value="1"/>
</dbReference>
<evidence type="ECO:0000256" key="3">
    <source>
        <dbReference type="ARBA" id="ARBA00008088"/>
    </source>
</evidence>
<proteinExistence type="inferred from homology"/>
<dbReference type="GO" id="GO:0005737">
    <property type="term" value="C:cytoplasm"/>
    <property type="evidence" value="ECO:0007669"/>
    <property type="project" value="TreeGrafter"/>
</dbReference>
<accession>A0A0N4UXL6</accession>
<dbReference type="CDD" id="cd01398">
    <property type="entry name" value="RPI_A"/>
    <property type="match status" value="1"/>
</dbReference>
<evidence type="ECO:0000313" key="8">
    <source>
        <dbReference type="Proteomes" id="UP000274131"/>
    </source>
</evidence>